<dbReference type="InterPro" id="IPR052337">
    <property type="entry name" value="SAT4-like"/>
</dbReference>
<dbReference type="GO" id="GO:0016020">
    <property type="term" value="C:membrane"/>
    <property type="evidence" value="ECO:0007669"/>
    <property type="project" value="UniProtKB-SubCell"/>
</dbReference>
<dbReference type="InterPro" id="IPR049326">
    <property type="entry name" value="Rhodopsin_dom_fungi"/>
</dbReference>
<feature type="transmembrane region" description="Helical" evidence="7">
    <location>
        <begin position="93"/>
        <end position="112"/>
    </location>
</feature>
<feature type="transmembrane region" description="Helical" evidence="7">
    <location>
        <begin position="168"/>
        <end position="191"/>
    </location>
</feature>
<accession>A0A8H6RMB9</accession>
<dbReference type="EMBL" id="JABCIY010000090">
    <property type="protein sequence ID" value="KAF7193267.1"/>
    <property type="molecule type" value="Genomic_DNA"/>
</dbReference>
<evidence type="ECO:0000256" key="3">
    <source>
        <dbReference type="ARBA" id="ARBA00022989"/>
    </source>
</evidence>
<comment type="subcellular location">
    <subcellularLocation>
        <location evidence="1">Membrane</location>
        <topology evidence="1">Multi-pass membrane protein</topology>
    </subcellularLocation>
</comment>
<evidence type="ECO:0000313" key="9">
    <source>
        <dbReference type="EMBL" id="KAF7193267.1"/>
    </source>
</evidence>
<feature type="transmembrane region" description="Helical" evidence="7">
    <location>
        <begin position="243"/>
        <end position="265"/>
    </location>
</feature>
<comment type="similarity">
    <text evidence="5">Belongs to the SAT4 family.</text>
</comment>
<name>A0A8H6RMB9_9PEZI</name>
<keyword evidence="10" id="KW-1185">Reference proteome</keyword>
<evidence type="ECO:0000259" key="8">
    <source>
        <dbReference type="Pfam" id="PF20684"/>
    </source>
</evidence>
<comment type="caution">
    <text evidence="9">The sequence shown here is derived from an EMBL/GenBank/DDBJ whole genome shotgun (WGS) entry which is preliminary data.</text>
</comment>
<dbReference type="PANTHER" id="PTHR33048">
    <property type="entry name" value="PTH11-LIKE INTEGRAL MEMBRANE PROTEIN (AFU_ORTHOLOGUE AFUA_5G11245)"/>
    <property type="match status" value="1"/>
</dbReference>
<dbReference type="PANTHER" id="PTHR33048:SF47">
    <property type="entry name" value="INTEGRAL MEMBRANE PROTEIN-RELATED"/>
    <property type="match status" value="1"/>
</dbReference>
<evidence type="ECO:0000256" key="7">
    <source>
        <dbReference type="SAM" id="Phobius"/>
    </source>
</evidence>
<feature type="transmembrane region" description="Helical" evidence="7">
    <location>
        <begin position="12"/>
        <end position="33"/>
    </location>
</feature>
<evidence type="ECO:0000256" key="1">
    <source>
        <dbReference type="ARBA" id="ARBA00004141"/>
    </source>
</evidence>
<dbReference type="OrthoDB" id="3645341at2759"/>
<sequence>MTVSGHASPTAIYAVIFTATGFAIIAVAVRLYTRLKIVRRIWWDDILMTLAIFFTCIYTAVIAVETHFGLGRHQASLTIEQISNRLLCFWLSVYFYQIGIGFAKVSIIAQCIRVFESVRKFRYVAGLLGLIVIAYTMTTCFVTLFMCKPISYFWHPERTGHCLTARPIWFFNTTFSIATDIAVALLPLPVVNTLHLPKRQKQMLMAVFALGGSVCLISIIRLYSLYAVTHNHDDTWEDPQASVYSSIETLVAIIAGCLPTYNAFLAKHFPGLHQRYAMHRNVTPVLPSLDIDAAFPVQDTIPRAGSVSKDMATVESASADETTVKSGHISQETTVDLTLAGNHTESLAGKKVEQESEKEWIEVTQDDDSVITAERRPS</sequence>
<organism evidence="9 10">
    <name type="scientific">Pseudocercospora fuligena</name>
    <dbReference type="NCBI Taxonomy" id="685502"/>
    <lineage>
        <taxon>Eukaryota</taxon>
        <taxon>Fungi</taxon>
        <taxon>Dikarya</taxon>
        <taxon>Ascomycota</taxon>
        <taxon>Pezizomycotina</taxon>
        <taxon>Dothideomycetes</taxon>
        <taxon>Dothideomycetidae</taxon>
        <taxon>Mycosphaerellales</taxon>
        <taxon>Mycosphaerellaceae</taxon>
        <taxon>Pseudocercospora</taxon>
    </lineage>
</organism>
<evidence type="ECO:0000256" key="6">
    <source>
        <dbReference type="SAM" id="MobiDB-lite"/>
    </source>
</evidence>
<reference evidence="9" key="1">
    <citation type="submission" date="2020-04" db="EMBL/GenBank/DDBJ databases">
        <title>Draft genome resource of the tomato pathogen Pseudocercospora fuligena.</title>
        <authorList>
            <person name="Zaccaron A."/>
        </authorList>
    </citation>
    <scope>NUCLEOTIDE SEQUENCE</scope>
    <source>
        <strain evidence="9">PF001</strain>
    </source>
</reference>
<protein>
    <submittedName>
        <fullName evidence="9">Satratoxin biosynthesis SC1 cluster protein 4</fullName>
    </submittedName>
</protein>
<dbReference type="Pfam" id="PF20684">
    <property type="entry name" value="Fung_rhodopsin"/>
    <property type="match status" value="1"/>
</dbReference>
<feature type="transmembrane region" description="Helical" evidence="7">
    <location>
        <begin position="203"/>
        <end position="223"/>
    </location>
</feature>
<dbReference type="Proteomes" id="UP000660729">
    <property type="component" value="Unassembled WGS sequence"/>
</dbReference>
<gene>
    <name evidence="9" type="ORF">HII31_05361</name>
</gene>
<proteinExistence type="inferred from homology"/>
<evidence type="ECO:0000256" key="4">
    <source>
        <dbReference type="ARBA" id="ARBA00023136"/>
    </source>
</evidence>
<evidence type="ECO:0000256" key="2">
    <source>
        <dbReference type="ARBA" id="ARBA00022692"/>
    </source>
</evidence>
<dbReference type="AlphaFoldDB" id="A0A8H6RMB9"/>
<keyword evidence="4 7" id="KW-0472">Membrane</keyword>
<feature type="transmembrane region" description="Helical" evidence="7">
    <location>
        <begin position="45"/>
        <end position="64"/>
    </location>
</feature>
<evidence type="ECO:0000313" key="10">
    <source>
        <dbReference type="Proteomes" id="UP000660729"/>
    </source>
</evidence>
<feature type="compositionally biased region" description="Basic and acidic residues" evidence="6">
    <location>
        <begin position="348"/>
        <end position="361"/>
    </location>
</feature>
<keyword evidence="2 7" id="KW-0812">Transmembrane</keyword>
<feature type="domain" description="Rhodopsin" evidence="8">
    <location>
        <begin position="29"/>
        <end position="266"/>
    </location>
</feature>
<feature type="transmembrane region" description="Helical" evidence="7">
    <location>
        <begin position="124"/>
        <end position="146"/>
    </location>
</feature>
<evidence type="ECO:0000256" key="5">
    <source>
        <dbReference type="ARBA" id="ARBA00038359"/>
    </source>
</evidence>
<feature type="region of interest" description="Disordered" evidence="6">
    <location>
        <begin position="346"/>
        <end position="378"/>
    </location>
</feature>
<keyword evidence="3 7" id="KW-1133">Transmembrane helix</keyword>